<keyword evidence="2" id="KW-0349">Heme</keyword>
<keyword evidence="8" id="KW-1185">Reference proteome</keyword>
<dbReference type="AlphaFoldDB" id="A0A1E3VAE3"/>
<dbReference type="GO" id="GO:0016491">
    <property type="term" value="F:oxidoreductase activity"/>
    <property type="evidence" value="ECO:0007669"/>
    <property type="project" value="UniProtKB-KW"/>
</dbReference>
<dbReference type="InterPro" id="IPR045854">
    <property type="entry name" value="NO2/SO3_Rdtase_4Fe4S_sf"/>
</dbReference>
<proteinExistence type="predicted"/>
<evidence type="ECO:0000313" key="7">
    <source>
        <dbReference type="EMBL" id="ODR90455.1"/>
    </source>
</evidence>
<keyword evidence="1" id="KW-0004">4Fe-4S</keyword>
<dbReference type="STRING" id="1752398.A8M32_14070"/>
<dbReference type="PANTHER" id="PTHR32439">
    <property type="entry name" value="FERREDOXIN--NITRITE REDUCTASE, CHLOROPLASTIC"/>
    <property type="match status" value="1"/>
</dbReference>
<evidence type="ECO:0000256" key="6">
    <source>
        <dbReference type="ARBA" id="ARBA00023014"/>
    </source>
</evidence>
<dbReference type="OrthoDB" id="7459360at2"/>
<evidence type="ECO:0000256" key="5">
    <source>
        <dbReference type="ARBA" id="ARBA00023004"/>
    </source>
</evidence>
<dbReference type="RefSeq" id="WP_069459036.1">
    <property type="nucleotide sequence ID" value="NZ_CP034909.1"/>
</dbReference>
<dbReference type="Pfam" id="PF03460">
    <property type="entry name" value="NIR_SIR_ferr"/>
    <property type="match status" value="1"/>
</dbReference>
<dbReference type="InterPro" id="IPR051329">
    <property type="entry name" value="NIR_SIR_4Fe-4S"/>
</dbReference>
<keyword evidence="6" id="KW-0411">Iron-sulfur</keyword>
<dbReference type="EMBL" id="LYBW01000058">
    <property type="protein sequence ID" value="ODR90455.1"/>
    <property type="molecule type" value="Genomic_DNA"/>
</dbReference>
<keyword evidence="4" id="KW-0560">Oxidoreductase</keyword>
<sequence>MTNYAVTKPNPSLRRGACPSLASPMQTGDGLLVRLRPAGSLAPTDMRKIATLAGRFGNGLIEVTARGNLQIRGLTALAVAPLASAIAEAGIAISDGVTLEMPPLAGFDPEEIADPRPLGAQLRAAIANHQPALALAPKLSIVVDGGGRFHLKEVSGDLRLDALDGEGGGRWRLSVGGTVRSARPVALLASEQSLPAVMEVLAELNSLGPSARGRDLDADRIRQRLPDAASTAVLDGHAPWLPAGIHDFGDGRIVLGLGLAYGQAEASTLIALMNGAEEMGATEIRLSPRHGLLVLGLSREAATRVQGLASTQGLLVSPDDPRNHIAACAGRACASALMDTKAVARLLAEAGGDLLDGSLAVHLSGCAKGCARPTASPLTLVGAPSGYALVVNGTASVAPSAYTNENGIGSALARLNGLVRENKGAGESARSCLTRLGSGPIAAAFEQG</sequence>
<reference evidence="8" key="1">
    <citation type="submission" date="2016-05" db="EMBL/GenBank/DDBJ databases">
        <authorList>
            <person name="Li Y."/>
        </authorList>
    </citation>
    <scope>NUCLEOTIDE SEQUENCE [LARGE SCALE GENOMIC DNA]</scope>
    <source>
        <strain evidence="8">YIC4027</strain>
    </source>
</reference>
<evidence type="ECO:0000313" key="8">
    <source>
        <dbReference type="Proteomes" id="UP000094342"/>
    </source>
</evidence>
<keyword evidence="5" id="KW-0408">Iron</keyword>
<dbReference type="Proteomes" id="UP000094342">
    <property type="component" value="Unassembled WGS sequence"/>
</dbReference>
<evidence type="ECO:0000256" key="1">
    <source>
        <dbReference type="ARBA" id="ARBA00022485"/>
    </source>
</evidence>
<dbReference type="InterPro" id="IPR036136">
    <property type="entry name" value="Nit/Sulf_reduc_fer-like_dom_sf"/>
</dbReference>
<keyword evidence="3" id="KW-0479">Metal-binding</keyword>
<evidence type="ECO:0000256" key="3">
    <source>
        <dbReference type="ARBA" id="ARBA00022723"/>
    </source>
</evidence>
<protein>
    <submittedName>
        <fullName evidence="7">Precorrin-3B synthase</fullName>
    </submittedName>
</protein>
<gene>
    <name evidence="7" type="ORF">A8M32_14070</name>
</gene>
<accession>A0A1E3VAE3</accession>
<evidence type="ECO:0000256" key="2">
    <source>
        <dbReference type="ARBA" id="ARBA00022617"/>
    </source>
</evidence>
<dbReference type="Gene3D" id="3.30.413.10">
    <property type="entry name" value="Sulfite Reductase Hemoprotein, domain 1"/>
    <property type="match status" value="2"/>
</dbReference>
<evidence type="ECO:0000256" key="4">
    <source>
        <dbReference type="ARBA" id="ARBA00023002"/>
    </source>
</evidence>
<name>A0A1E3VAE3_9HYPH</name>
<dbReference type="SUPFAM" id="SSF56014">
    <property type="entry name" value="Nitrite and sulphite reductase 4Fe-4S domain-like"/>
    <property type="match status" value="2"/>
</dbReference>
<dbReference type="Gene3D" id="3.90.480.10">
    <property type="entry name" value="Sulfite Reductase Hemoprotein,Domain 2"/>
    <property type="match status" value="1"/>
</dbReference>
<organism evidence="7 8">
    <name type="scientific">Sinorhizobium alkalisoli</name>
    <dbReference type="NCBI Taxonomy" id="1752398"/>
    <lineage>
        <taxon>Bacteria</taxon>
        <taxon>Pseudomonadati</taxon>
        <taxon>Pseudomonadota</taxon>
        <taxon>Alphaproteobacteria</taxon>
        <taxon>Hyphomicrobiales</taxon>
        <taxon>Rhizobiaceae</taxon>
        <taxon>Sinorhizobium/Ensifer group</taxon>
        <taxon>Sinorhizobium</taxon>
    </lineage>
</organism>
<dbReference type="PANTHER" id="PTHR32439:SF9">
    <property type="entry name" value="BLR3264 PROTEIN"/>
    <property type="match status" value="1"/>
</dbReference>
<dbReference type="NCBIfam" id="TIGR02435">
    <property type="entry name" value="CobG"/>
    <property type="match status" value="1"/>
</dbReference>
<dbReference type="GO" id="GO:0046872">
    <property type="term" value="F:metal ion binding"/>
    <property type="evidence" value="ECO:0007669"/>
    <property type="project" value="UniProtKB-KW"/>
</dbReference>
<dbReference type="GO" id="GO:0051539">
    <property type="term" value="F:4 iron, 4 sulfur cluster binding"/>
    <property type="evidence" value="ECO:0007669"/>
    <property type="project" value="UniProtKB-KW"/>
</dbReference>
<comment type="caution">
    <text evidence="7">The sequence shown here is derived from an EMBL/GenBank/DDBJ whole genome shotgun (WGS) entry which is preliminary data.</text>
</comment>
<dbReference type="InterPro" id="IPR005117">
    <property type="entry name" value="NiRdtase/SiRdtase_haem-b_fer"/>
</dbReference>
<dbReference type="InterPro" id="IPR012798">
    <property type="entry name" value="Cbl_synth_CobG-like"/>
</dbReference>
<dbReference type="SUPFAM" id="SSF55124">
    <property type="entry name" value="Nitrite/Sulfite reductase N-terminal domain-like"/>
    <property type="match status" value="2"/>
</dbReference>